<proteinExistence type="predicted"/>
<dbReference type="NCBIfam" id="TIGR00254">
    <property type="entry name" value="GGDEF"/>
    <property type="match status" value="1"/>
</dbReference>
<feature type="domain" description="PAS" evidence="2">
    <location>
        <begin position="8"/>
        <end position="79"/>
    </location>
</feature>
<evidence type="ECO:0000259" key="3">
    <source>
        <dbReference type="PROSITE" id="PS50887"/>
    </source>
</evidence>
<dbReference type="PROSITE" id="PS50112">
    <property type="entry name" value="PAS"/>
    <property type="match status" value="1"/>
</dbReference>
<dbReference type="SMART" id="SM00267">
    <property type="entry name" value="GGDEF"/>
    <property type="match status" value="1"/>
</dbReference>
<dbReference type="OrthoDB" id="23692at2"/>
<evidence type="ECO:0000313" key="4">
    <source>
        <dbReference type="EMBL" id="CCH87759.1"/>
    </source>
</evidence>
<dbReference type="Proteomes" id="UP000006461">
    <property type="component" value="Chromosome"/>
</dbReference>
<dbReference type="InterPro" id="IPR000160">
    <property type="entry name" value="GGDEF_dom"/>
</dbReference>
<dbReference type="eggNOG" id="COG2199">
    <property type="taxonomic scope" value="Bacteria"/>
</dbReference>
<dbReference type="CDD" id="cd01949">
    <property type="entry name" value="GGDEF"/>
    <property type="match status" value="1"/>
</dbReference>
<dbReference type="PROSITE" id="PS50887">
    <property type="entry name" value="GGDEF"/>
    <property type="match status" value="1"/>
</dbReference>
<dbReference type="OMA" id="EEFAFCM"/>
<dbReference type="NCBIfam" id="TIGR00229">
    <property type="entry name" value="sensory_box"/>
    <property type="match status" value="1"/>
</dbReference>
<feature type="domain" description="GGDEF" evidence="3">
    <location>
        <begin position="164"/>
        <end position="295"/>
    </location>
</feature>
<evidence type="ECO:0000313" key="5">
    <source>
        <dbReference type="Proteomes" id="UP000006461"/>
    </source>
</evidence>
<dbReference type="SUPFAM" id="SSF55073">
    <property type="entry name" value="Nucleotide cyclase"/>
    <property type="match status" value="1"/>
</dbReference>
<reference evidence="4 5" key="1">
    <citation type="journal article" date="2012" name="J. Bacteriol.">
        <title>Genome Sequence of Radiation-Resistant Modestobacter marinus Strain BC501, a Representative Actinobacterium That Thrives on Calcareous Stone Surfaces.</title>
        <authorList>
            <person name="Normand P."/>
            <person name="Gury J."/>
            <person name="Pujic P."/>
            <person name="Chouaia B."/>
            <person name="Crotti E."/>
            <person name="Brusetti L."/>
            <person name="Daffonchio D."/>
            <person name="Vacherie B."/>
            <person name="Barbe V."/>
            <person name="Medigue C."/>
            <person name="Calteau A."/>
            <person name="Ghodhbane-Gtari F."/>
            <person name="Essoussi I."/>
            <person name="Nouioui I."/>
            <person name="Abbassi-Ghozzi I."/>
            <person name="Gtari M."/>
        </authorList>
    </citation>
    <scope>NUCLEOTIDE SEQUENCE [LARGE SCALE GENOMIC DNA]</scope>
    <source>
        <strain evidence="5">BC 501</strain>
    </source>
</reference>
<dbReference type="PANTHER" id="PTHR44757">
    <property type="entry name" value="DIGUANYLATE CYCLASE DGCP"/>
    <property type="match status" value="1"/>
</dbReference>
<dbReference type="STRING" id="477641.MODMU_2327"/>
<sequence length="295" mass="31497">MIRAGRAEQELAVEVVRSTRALLCVVDGANRLVLVNPAMEQFTGRSADELVGRPFYDVYVAPEHRALALDAVARSMATGTAFPQEADWLAAGGVRRRVSMTIDVLHDDAGAPWALACLGLDVTEEREREAALRRRAHTDVLTGLPNRSALFDALHQHLDSERGSGCGLLFCDLDGFKAVNDRHGHAVGDRLLADAAARLQSLAGPSDLVARLGGDEFVVVCPGGASARLGMLAAEVTTAFRRPFANPAGELTIGVSIGHAVGEPGEAPDRLVARADHAMYGAKSRRRRRDPRSPG</sequence>
<dbReference type="Gene3D" id="3.30.70.270">
    <property type="match status" value="1"/>
</dbReference>
<feature type="compositionally biased region" description="Basic residues" evidence="1">
    <location>
        <begin position="283"/>
        <end position="295"/>
    </location>
</feature>
<dbReference type="InterPro" id="IPR000014">
    <property type="entry name" value="PAS"/>
</dbReference>
<gene>
    <name evidence="4" type="ordered locus">MODMU_2327</name>
</gene>
<dbReference type="Gene3D" id="3.30.450.20">
    <property type="entry name" value="PAS domain"/>
    <property type="match status" value="1"/>
</dbReference>
<dbReference type="Pfam" id="PF08448">
    <property type="entry name" value="PAS_4"/>
    <property type="match status" value="1"/>
</dbReference>
<dbReference type="EMBL" id="FO203431">
    <property type="protein sequence ID" value="CCH87759.1"/>
    <property type="molecule type" value="Genomic_DNA"/>
</dbReference>
<dbReference type="PANTHER" id="PTHR44757:SF2">
    <property type="entry name" value="BIOFILM ARCHITECTURE MAINTENANCE PROTEIN MBAA"/>
    <property type="match status" value="1"/>
</dbReference>
<dbReference type="InterPro" id="IPR035965">
    <property type="entry name" value="PAS-like_dom_sf"/>
</dbReference>
<evidence type="ECO:0000256" key="1">
    <source>
        <dbReference type="SAM" id="MobiDB-lite"/>
    </source>
</evidence>
<protein>
    <submittedName>
        <fullName evidence="4">Diguanylate cyclase with PAS/PAC sensor</fullName>
    </submittedName>
</protein>
<dbReference type="SMART" id="SM00091">
    <property type="entry name" value="PAS"/>
    <property type="match status" value="1"/>
</dbReference>
<organism evidence="4 5">
    <name type="scientific">Modestobacter italicus (strain DSM 44449 / CECT 9708 / BC 501)</name>
    <dbReference type="NCBI Taxonomy" id="2732864"/>
    <lineage>
        <taxon>Bacteria</taxon>
        <taxon>Bacillati</taxon>
        <taxon>Actinomycetota</taxon>
        <taxon>Actinomycetes</taxon>
        <taxon>Geodermatophilales</taxon>
        <taxon>Geodermatophilaceae</taxon>
        <taxon>Modestobacter</taxon>
    </lineage>
</organism>
<dbReference type="SUPFAM" id="SSF55785">
    <property type="entry name" value="PYP-like sensor domain (PAS domain)"/>
    <property type="match status" value="1"/>
</dbReference>
<keyword evidence="5" id="KW-1185">Reference proteome</keyword>
<evidence type="ECO:0000259" key="2">
    <source>
        <dbReference type="PROSITE" id="PS50112"/>
    </source>
</evidence>
<dbReference type="Pfam" id="PF00990">
    <property type="entry name" value="GGDEF"/>
    <property type="match status" value="1"/>
</dbReference>
<dbReference type="InterPro" id="IPR029787">
    <property type="entry name" value="Nucleotide_cyclase"/>
</dbReference>
<dbReference type="CDD" id="cd00130">
    <property type="entry name" value="PAS"/>
    <property type="match status" value="1"/>
</dbReference>
<dbReference type="InterPro" id="IPR013656">
    <property type="entry name" value="PAS_4"/>
</dbReference>
<dbReference type="AlphaFoldDB" id="I4EWJ6"/>
<name>I4EWJ6_MODI5</name>
<feature type="region of interest" description="Disordered" evidence="1">
    <location>
        <begin position="276"/>
        <end position="295"/>
    </location>
</feature>
<dbReference type="InterPro" id="IPR043128">
    <property type="entry name" value="Rev_trsase/Diguanyl_cyclase"/>
</dbReference>
<dbReference type="HOGENOM" id="CLU_000445_11_4_11"/>
<dbReference type="InterPro" id="IPR052155">
    <property type="entry name" value="Biofilm_reg_signaling"/>
</dbReference>
<dbReference type="KEGG" id="mmar:MODMU_2327"/>
<accession>I4EWJ6</accession>